<proteinExistence type="predicted"/>
<evidence type="ECO:0000313" key="2">
    <source>
        <dbReference type="EMBL" id="KAF8479278.1"/>
    </source>
</evidence>
<protein>
    <submittedName>
        <fullName evidence="2">Uncharacterized protein</fullName>
    </submittedName>
</protein>
<evidence type="ECO:0000256" key="1">
    <source>
        <dbReference type="SAM" id="SignalP"/>
    </source>
</evidence>
<organism evidence="2 3">
    <name type="scientific">Russula ochroleuca</name>
    <dbReference type="NCBI Taxonomy" id="152965"/>
    <lineage>
        <taxon>Eukaryota</taxon>
        <taxon>Fungi</taxon>
        <taxon>Dikarya</taxon>
        <taxon>Basidiomycota</taxon>
        <taxon>Agaricomycotina</taxon>
        <taxon>Agaricomycetes</taxon>
        <taxon>Russulales</taxon>
        <taxon>Russulaceae</taxon>
        <taxon>Russula</taxon>
    </lineage>
</organism>
<dbReference type="Proteomes" id="UP000759537">
    <property type="component" value="Unassembled WGS sequence"/>
</dbReference>
<comment type="caution">
    <text evidence="2">The sequence shown here is derived from an EMBL/GenBank/DDBJ whole genome shotgun (WGS) entry which is preliminary data.</text>
</comment>
<gene>
    <name evidence="2" type="ORF">DFH94DRAFT_748902</name>
</gene>
<dbReference type="AlphaFoldDB" id="A0A9P5MUS2"/>
<dbReference type="OrthoDB" id="3239208at2759"/>
<evidence type="ECO:0000313" key="3">
    <source>
        <dbReference type="Proteomes" id="UP000759537"/>
    </source>
</evidence>
<keyword evidence="3" id="KW-1185">Reference proteome</keyword>
<name>A0A9P5MUS2_9AGAM</name>
<feature type="signal peptide" evidence="1">
    <location>
        <begin position="1"/>
        <end position="19"/>
    </location>
</feature>
<reference evidence="2" key="1">
    <citation type="submission" date="2019-10" db="EMBL/GenBank/DDBJ databases">
        <authorList>
            <consortium name="DOE Joint Genome Institute"/>
            <person name="Kuo A."/>
            <person name="Miyauchi S."/>
            <person name="Kiss E."/>
            <person name="Drula E."/>
            <person name="Kohler A."/>
            <person name="Sanchez-Garcia M."/>
            <person name="Andreopoulos B."/>
            <person name="Barry K.W."/>
            <person name="Bonito G."/>
            <person name="Buee M."/>
            <person name="Carver A."/>
            <person name="Chen C."/>
            <person name="Cichocki N."/>
            <person name="Clum A."/>
            <person name="Culley D."/>
            <person name="Crous P.W."/>
            <person name="Fauchery L."/>
            <person name="Girlanda M."/>
            <person name="Hayes R."/>
            <person name="Keri Z."/>
            <person name="LaButti K."/>
            <person name="Lipzen A."/>
            <person name="Lombard V."/>
            <person name="Magnuson J."/>
            <person name="Maillard F."/>
            <person name="Morin E."/>
            <person name="Murat C."/>
            <person name="Nolan M."/>
            <person name="Ohm R."/>
            <person name="Pangilinan J."/>
            <person name="Pereira M."/>
            <person name="Perotto S."/>
            <person name="Peter M."/>
            <person name="Riley R."/>
            <person name="Sitrit Y."/>
            <person name="Stielow B."/>
            <person name="Szollosi G."/>
            <person name="Zifcakova L."/>
            <person name="Stursova M."/>
            <person name="Spatafora J.W."/>
            <person name="Tedersoo L."/>
            <person name="Vaario L.-M."/>
            <person name="Yamada A."/>
            <person name="Yan M."/>
            <person name="Wang P."/>
            <person name="Xu J."/>
            <person name="Bruns T."/>
            <person name="Baldrian P."/>
            <person name="Vilgalys R."/>
            <person name="Henrissat B."/>
            <person name="Grigoriev I.V."/>
            <person name="Hibbett D."/>
            <person name="Nagy L.G."/>
            <person name="Martin F.M."/>
        </authorList>
    </citation>
    <scope>NUCLEOTIDE SEQUENCE</scope>
    <source>
        <strain evidence="2">Prilba</strain>
    </source>
</reference>
<sequence>MRIIILIMVEVLSILGIATEEIKQGRIKKYAMKLIRRTDLKDALKRLDKQTHEEARMATAENLKATHAVGESVRGVADKVVRHQQ</sequence>
<dbReference type="EMBL" id="WHVB01000010">
    <property type="protein sequence ID" value="KAF8479278.1"/>
    <property type="molecule type" value="Genomic_DNA"/>
</dbReference>
<keyword evidence="1" id="KW-0732">Signal</keyword>
<accession>A0A9P5MUS2</accession>
<feature type="chain" id="PRO_5040402488" evidence="1">
    <location>
        <begin position="20"/>
        <end position="85"/>
    </location>
</feature>
<reference evidence="2" key="2">
    <citation type="journal article" date="2020" name="Nat. Commun.">
        <title>Large-scale genome sequencing of mycorrhizal fungi provides insights into the early evolution of symbiotic traits.</title>
        <authorList>
            <person name="Miyauchi S."/>
            <person name="Kiss E."/>
            <person name="Kuo A."/>
            <person name="Drula E."/>
            <person name="Kohler A."/>
            <person name="Sanchez-Garcia M."/>
            <person name="Morin E."/>
            <person name="Andreopoulos B."/>
            <person name="Barry K.W."/>
            <person name="Bonito G."/>
            <person name="Buee M."/>
            <person name="Carver A."/>
            <person name="Chen C."/>
            <person name="Cichocki N."/>
            <person name="Clum A."/>
            <person name="Culley D."/>
            <person name="Crous P.W."/>
            <person name="Fauchery L."/>
            <person name="Girlanda M."/>
            <person name="Hayes R.D."/>
            <person name="Keri Z."/>
            <person name="LaButti K."/>
            <person name="Lipzen A."/>
            <person name="Lombard V."/>
            <person name="Magnuson J."/>
            <person name="Maillard F."/>
            <person name="Murat C."/>
            <person name="Nolan M."/>
            <person name="Ohm R.A."/>
            <person name="Pangilinan J."/>
            <person name="Pereira M.F."/>
            <person name="Perotto S."/>
            <person name="Peter M."/>
            <person name="Pfister S."/>
            <person name="Riley R."/>
            <person name="Sitrit Y."/>
            <person name="Stielow J.B."/>
            <person name="Szollosi G."/>
            <person name="Zifcakova L."/>
            <person name="Stursova M."/>
            <person name="Spatafora J.W."/>
            <person name="Tedersoo L."/>
            <person name="Vaario L.M."/>
            <person name="Yamada A."/>
            <person name="Yan M."/>
            <person name="Wang P."/>
            <person name="Xu J."/>
            <person name="Bruns T."/>
            <person name="Baldrian P."/>
            <person name="Vilgalys R."/>
            <person name="Dunand C."/>
            <person name="Henrissat B."/>
            <person name="Grigoriev I.V."/>
            <person name="Hibbett D."/>
            <person name="Nagy L.G."/>
            <person name="Martin F.M."/>
        </authorList>
    </citation>
    <scope>NUCLEOTIDE SEQUENCE</scope>
    <source>
        <strain evidence="2">Prilba</strain>
    </source>
</reference>